<dbReference type="InterPro" id="IPR041546">
    <property type="entry name" value="ClpA/ClpB_AAA_lid"/>
</dbReference>
<keyword evidence="1" id="KW-0547">Nucleotide-binding</keyword>
<evidence type="ECO:0000313" key="5">
    <source>
        <dbReference type="EMBL" id="PAV70893.1"/>
    </source>
</evidence>
<dbReference type="Pfam" id="PF17871">
    <property type="entry name" value="AAA_lid_9"/>
    <property type="match status" value="1"/>
</dbReference>
<keyword evidence="3" id="KW-0175">Coiled coil</keyword>
<evidence type="ECO:0000256" key="2">
    <source>
        <dbReference type="ARBA" id="ARBA00022840"/>
    </source>
</evidence>
<accession>A0A2A2KAI9</accession>
<evidence type="ECO:0000256" key="3">
    <source>
        <dbReference type="SAM" id="Coils"/>
    </source>
</evidence>
<feature type="coiled-coil region" evidence="3">
    <location>
        <begin position="19"/>
        <end position="99"/>
    </location>
</feature>
<organism evidence="5 6">
    <name type="scientific">Diploscapter pachys</name>
    <dbReference type="NCBI Taxonomy" id="2018661"/>
    <lineage>
        <taxon>Eukaryota</taxon>
        <taxon>Metazoa</taxon>
        <taxon>Ecdysozoa</taxon>
        <taxon>Nematoda</taxon>
        <taxon>Chromadorea</taxon>
        <taxon>Rhabditida</taxon>
        <taxon>Rhabditina</taxon>
        <taxon>Rhabditomorpha</taxon>
        <taxon>Rhabditoidea</taxon>
        <taxon>Rhabditidae</taxon>
        <taxon>Diploscapter</taxon>
    </lineage>
</organism>
<sequence length="119" mass="13545">MDEAASRIRMEVESKPEEIESLDRRILRLKIEREGLRRETDAASVDRLETLEGELANLEQQSAELTTRWQAEKDKIAGEAKLKEQLDAARLELEQAQRGGDLAKAGELAQRRARCCARK</sequence>
<gene>
    <name evidence="5" type="ORF">WR25_26834</name>
</gene>
<dbReference type="GO" id="GO:0005524">
    <property type="term" value="F:ATP binding"/>
    <property type="evidence" value="ECO:0007669"/>
    <property type="project" value="UniProtKB-KW"/>
</dbReference>
<dbReference type="Proteomes" id="UP000218231">
    <property type="component" value="Unassembled WGS sequence"/>
</dbReference>
<keyword evidence="2" id="KW-0067">ATP-binding</keyword>
<evidence type="ECO:0000313" key="6">
    <source>
        <dbReference type="Proteomes" id="UP000218231"/>
    </source>
</evidence>
<evidence type="ECO:0000259" key="4">
    <source>
        <dbReference type="Pfam" id="PF17871"/>
    </source>
</evidence>
<keyword evidence="6" id="KW-1185">Reference proteome</keyword>
<dbReference type="EMBL" id="LIAE01009172">
    <property type="protein sequence ID" value="PAV70893.1"/>
    <property type="molecule type" value="Genomic_DNA"/>
</dbReference>
<name>A0A2A2KAI9_9BILA</name>
<feature type="domain" description="ClpA/ClpB AAA lid" evidence="4">
    <location>
        <begin position="1"/>
        <end position="51"/>
    </location>
</feature>
<evidence type="ECO:0000256" key="1">
    <source>
        <dbReference type="ARBA" id="ARBA00022741"/>
    </source>
</evidence>
<proteinExistence type="predicted"/>
<dbReference type="Gene3D" id="6.10.140.130">
    <property type="match status" value="1"/>
</dbReference>
<dbReference type="STRING" id="2018661.A0A2A2KAI9"/>
<comment type="caution">
    <text evidence="5">The sequence shown here is derived from an EMBL/GenBank/DDBJ whole genome shotgun (WGS) entry which is preliminary data.</text>
</comment>
<reference evidence="5 6" key="1">
    <citation type="journal article" date="2017" name="Curr. Biol.">
        <title>Genome architecture and evolution of a unichromosomal asexual nematode.</title>
        <authorList>
            <person name="Fradin H."/>
            <person name="Zegar C."/>
            <person name="Gutwein M."/>
            <person name="Lucas J."/>
            <person name="Kovtun M."/>
            <person name="Corcoran D."/>
            <person name="Baugh L.R."/>
            <person name="Kiontke K."/>
            <person name="Gunsalus K."/>
            <person name="Fitch D.H."/>
            <person name="Piano F."/>
        </authorList>
    </citation>
    <scope>NUCLEOTIDE SEQUENCE [LARGE SCALE GENOMIC DNA]</scope>
    <source>
        <strain evidence="5">PF1309</strain>
    </source>
</reference>
<protein>
    <recommendedName>
        <fullName evidence="4">ClpA/ClpB AAA lid domain-containing protein</fullName>
    </recommendedName>
</protein>
<dbReference type="OrthoDB" id="5876268at2759"/>
<dbReference type="AlphaFoldDB" id="A0A2A2KAI9"/>
<dbReference type="InterPro" id="IPR027417">
    <property type="entry name" value="P-loop_NTPase"/>
</dbReference>
<dbReference type="SUPFAM" id="SSF52540">
    <property type="entry name" value="P-loop containing nucleoside triphosphate hydrolases"/>
    <property type="match status" value="1"/>
</dbReference>